<evidence type="ECO:0000256" key="6">
    <source>
        <dbReference type="SAM" id="Phobius"/>
    </source>
</evidence>
<dbReference type="GO" id="GO:0045211">
    <property type="term" value="C:postsynaptic membrane"/>
    <property type="evidence" value="ECO:0007669"/>
    <property type="project" value="TreeGrafter"/>
</dbReference>
<dbReference type="PANTHER" id="PTHR12489">
    <property type="entry name" value="LIPOMA HMGIC FUSION PARTNER-LIKE PROTEIN"/>
    <property type="match status" value="1"/>
</dbReference>
<comment type="subcellular location">
    <subcellularLocation>
        <location evidence="1">Membrane</location>
        <topology evidence="1">Multi-pass membrane protein</topology>
    </subcellularLocation>
</comment>
<sequence>MAAMRFHFTVVWQIQKQLNEKRCLDLCDDTLYGYVKAALRLPILFPDIGLMPATSSSAGKGHSSSPPMQRLERAKGKKEEETPRQLQRPFLGLWEGGCLVLGCMIFPDGWDAEVIRDMCGEQTGKYSLGDCSVRWAYMLAIMGILDALILSFLAFVLGNRQTDFYLDDLQTDNKGKFCCVKGTCMALHLRTFKCEEFKKEYPIAALQNLTSLGDSLLYILNDVNNITADENSRQQNLI</sequence>
<dbReference type="GO" id="GO:0050811">
    <property type="term" value="F:GABA receptor binding"/>
    <property type="evidence" value="ECO:0007669"/>
    <property type="project" value="TreeGrafter"/>
</dbReference>
<gene>
    <name evidence="7" type="ORF">D9C73_011175</name>
</gene>
<dbReference type="GO" id="GO:0097112">
    <property type="term" value="P:gamma-aminobutyric acid receptor clustering"/>
    <property type="evidence" value="ECO:0007669"/>
    <property type="project" value="TreeGrafter"/>
</dbReference>
<accession>A0A4U5UPX2</accession>
<dbReference type="GO" id="GO:0060077">
    <property type="term" value="C:inhibitory synapse"/>
    <property type="evidence" value="ECO:0007669"/>
    <property type="project" value="TreeGrafter"/>
</dbReference>
<protein>
    <submittedName>
        <fullName evidence="7">Lipoma HMGIC fusion partner-like protein 4</fullName>
    </submittedName>
</protein>
<evidence type="ECO:0000313" key="8">
    <source>
        <dbReference type="Proteomes" id="UP000298787"/>
    </source>
</evidence>
<evidence type="ECO:0000256" key="3">
    <source>
        <dbReference type="ARBA" id="ARBA00022989"/>
    </source>
</evidence>
<keyword evidence="8" id="KW-1185">Reference proteome</keyword>
<feature type="compositionally biased region" description="Low complexity" evidence="5">
    <location>
        <begin position="56"/>
        <end position="65"/>
    </location>
</feature>
<dbReference type="STRING" id="240159.A0A4U5UPX2"/>
<dbReference type="PANTHER" id="PTHR12489:SF14">
    <property type="entry name" value="LHFPL TETRASPAN SUBFAMILY MEMBER 4 PROTEIN"/>
    <property type="match status" value="1"/>
</dbReference>
<dbReference type="InterPro" id="IPR019372">
    <property type="entry name" value="LHFPL"/>
</dbReference>
<name>A0A4U5UPX2_COLLU</name>
<keyword evidence="3 6" id="KW-1133">Transmembrane helix</keyword>
<proteinExistence type="predicted"/>
<evidence type="ECO:0000256" key="4">
    <source>
        <dbReference type="ARBA" id="ARBA00023136"/>
    </source>
</evidence>
<dbReference type="GO" id="GO:0007605">
    <property type="term" value="P:sensory perception of sound"/>
    <property type="evidence" value="ECO:0007669"/>
    <property type="project" value="TreeGrafter"/>
</dbReference>
<organism evidence="7 8">
    <name type="scientific">Collichthys lucidus</name>
    <name type="common">Big head croaker</name>
    <name type="synonym">Sciaena lucida</name>
    <dbReference type="NCBI Taxonomy" id="240159"/>
    <lineage>
        <taxon>Eukaryota</taxon>
        <taxon>Metazoa</taxon>
        <taxon>Chordata</taxon>
        <taxon>Craniata</taxon>
        <taxon>Vertebrata</taxon>
        <taxon>Euteleostomi</taxon>
        <taxon>Actinopterygii</taxon>
        <taxon>Neopterygii</taxon>
        <taxon>Teleostei</taxon>
        <taxon>Neoteleostei</taxon>
        <taxon>Acanthomorphata</taxon>
        <taxon>Eupercaria</taxon>
        <taxon>Sciaenidae</taxon>
        <taxon>Collichthys</taxon>
    </lineage>
</organism>
<feature type="transmembrane region" description="Helical" evidence="6">
    <location>
        <begin position="135"/>
        <end position="157"/>
    </location>
</feature>
<evidence type="ECO:0000256" key="2">
    <source>
        <dbReference type="ARBA" id="ARBA00022692"/>
    </source>
</evidence>
<feature type="compositionally biased region" description="Basic and acidic residues" evidence="5">
    <location>
        <begin position="70"/>
        <end position="83"/>
    </location>
</feature>
<feature type="region of interest" description="Disordered" evidence="5">
    <location>
        <begin position="56"/>
        <end position="84"/>
    </location>
</feature>
<keyword evidence="2 6" id="KW-0812">Transmembrane</keyword>
<dbReference type="AlphaFoldDB" id="A0A4U5UPX2"/>
<dbReference type="EMBL" id="CM014087">
    <property type="protein sequence ID" value="TKS77084.1"/>
    <property type="molecule type" value="Genomic_DNA"/>
</dbReference>
<evidence type="ECO:0000256" key="5">
    <source>
        <dbReference type="SAM" id="MobiDB-lite"/>
    </source>
</evidence>
<keyword evidence="4 6" id="KW-0472">Membrane</keyword>
<dbReference type="Pfam" id="PF10242">
    <property type="entry name" value="L_HMGIC_fpl"/>
    <property type="match status" value="1"/>
</dbReference>
<dbReference type="Proteomes" id="UP000298787">
    <property type="component" value="Chromosome 10"/>
</dbReference>
<evidence type="ECO:0000313" key="7">
    <source>
        <dbReference type="EMBL" id="TKS77084.1"/>
    </source>
</evidence>
<evidence type="ECO:0000256" key="1">
    <source>
        <dbReference type="ARBA" id="ARBA00004141"/>
    </source>
</evidence>
<reference evidence="7 8" key="1">
    <citation type="submission" date="2019-01" db="EMBL/GenBank/DDBJ databases">
        <title>Genome Assembly of Collichthys lucidus.</title>
        <authorList>
            <person name="Cai M."/>
            <person name="Xiao S."/>
        </authorList>
    </citation>
    <scope>NUCLEOTIDE SEQUENCE [LARGE SCALE GENOMIC DNA]</scope>
    <source>
        <strain evidence="7">JT15FE1705JMU</strain>
        <tissue evidence="7">Muscle</tissue>
    </source>
</reference>